<comment type="similarity">
    <text evidence="1">Belongs to the CbbQ/NirQ/NorQ/GpvN family.</text>
</comment>
<keyword evidence="2" id="KW-0547">Nucleotide-binding</keyword>
<dbReference type="GO" id="GO:0005524">
    <property type="term" value="F:ATP binding"/>
    <property type="evidence" value="ECO:0007669"/>
    <property type="project" value="UniProtKB-KW"/>
</dbReference>
<name>R7ZP95_9BACT</name>
<reference evidence="6 7" key="1">
    <citation type="submission" date="2013-02" db="EMBL/GenBank/DDBJ databases">
        <title>A novel strain isolated from Lonar lake, Maharashtra, India.</title>
        <authorList>
            <person name="Singh A."/>
        </authorList>
    </citation>
    <scope>NUCLEOTIDE SEQUENCE [LARGE SCALE GENOMIC DNA]</scope>
    <source>
        <strain evidence="6 7">AK24</strain>
    </source>
</reference>
<dbReference type="InterPro" id="IPR011704">
    <property type="entry name" value="ATPase_dyneun-rel_AAA"/>
</dbReference>
<dbReference type="InterPro" id="IPR027417">
    <property type="entry name" value="P-loop_NTPase"/>
</dbReference>
<protein>
    <submittedName>
        <fullName evidence="6">Nitric oxide reductase activation protein NorQ</fullName>
    </submittedName>
</protein>
<keyword evidence="3" id="KW-0067">ATP-binding</keyword>
<comment type="caution">
    <text evidence="6">The sequence shown here is derived from an EMBL/GenBank/DDBJ whole genome shotgun (WGS) entry which is preliminary data.</text>
</comment>
<proteinExistence type="inferred from homology"/>
<dbReference type="Gene3D" id="3.40.50.300">
    <property type="entry name" value="P-loop containing nucleotide triphosphate hydrolases"/>
    <property type="match status" value="1"/>
</dbReference>
<dbReference type="PANTHER" id="PTHR42759:SF7">
    <property type="entry name" value="DENITRIFICATION REGULATORY PROTEIN NIRQ"/>
    <property type="match status" value="1"/>
</dbReference>
<evidence type="ECO:0000313" key="7">
    <source>
        <dbReference type="Proteomes" id="UP000013909"/>
    </source>
</evidence>
<evidence type="ECO:0000256" key="2">
    <source>
        <dbReference type="ARBA" id="ARBA00022741"/>
    </source>
</evidence>
<sequence length="259" mass="28691">MVIEAPYYHQTHQESEVFLHAFRNRMPLLIKGPTGSGKSRFVEYMAHVSGQKLITISCHEETSSTDLIGRFIIKGAETVWIDGPLTTAVREGAVLYLDEIAEARPDVIVAIHSLTDHRRELFIDKLGETVKAHENFMLIASFNPGYQRGFKELKPSTRQRFVALSFEYPGPKAEAEILVNEAGVDKDIAKKLVAIGGKIRNLTELGLAETVSTRLLVDAAKLIRSGLPKRLACHAAIVEPLSDDGQAIESMKDLVDLMI</sequence>
<dbReference type="OrthoDB" id="9808317at2"/>
<accession>R7ZP95</accession>
<dbReference type="PATRIC" id="fig|1288963.3.peg.3515"/>
<evidence type="ECO:0000256" key="3">
    <source>
        <dbReference type="ARBA" id="ARBA00022840"/>
    </source>
</evidence>
<dbReference type="InterPro" id="IPR050764">
    <property type="entry name" value="CbbQ/NirQ/NorQ/GpvN"/>
</dbReference>
<dbReference type="Proteomes" id="UP000013909">
    <property type="component" value="Unassembled WGS sequence"/>
</dbReference>
<dbReference type="RefSeq" id="WP_010855656.1">
    <property type="nucleotide sequence ID" value="NZ_AQHR01000091.1"/>
</dbReference>
<dbReference type="GO" id="GO:0016887">
    <property type="term" value="F:ATP hydrolysis activity"/>
    <property type="evidence" value="ECO:0007669"/>
    <property type="project" value="InterPro"/>
</dbReference>
<gene>
    <name evidence="6" type="ORF">ADIS_3524</name>
</gene>
<evidence type="ECO:0000256" key="1">
    <source>
        <dbReference type="ARBA" id="ARBA00009417"/>
    </source>
</evidence>
<dbReference type="Pfam" id="PF08406">
    <property type="entry name" value="CbbQ_C"/>
    <property type="match status" value="1"/>
</dbReference>
<feature type="domain" description="CbbQ/NirQ/NorQ C-terminal" evidence="5">
    <location>
        <begin position="174"/>
        <end position="257"/>
    </location>
</feature>
<evidence type="ECO:0000259" key="4">
    <source>
        <dbReference type="Pfam" id="PF07728"/>
    </source>
</evidence>
<dbReference type="STRING" id="1232681.ADIS_3524"/>
<evidence type="ECO:0000313" key="6">
    <source>
        <dbReference type="EMBL" id="EON75936.1"/>
    </source>
</evidence>
<dbReference type="EMBL" id="AQHR01000091">
    <property type="protein sequence ID" value="EON75936.1"/>
    <property type="molecule type" value="Genomic_DNA"/>
</dbReference>
<evidence type="ECO:0000259" key="5">
    <source>
        <dbReference type="Pfam" id="PF08406"/>
    </source>
</evidence>
<dbReference type="SUPFAM" id="SSF52540">
    <property type="entry name" value="P-loop containing nucleoside triphosphate hydrolases"/>
    <property type="match status" value="1"/>
</dbReference>
<dbReference type="AlphaFoldDB" id="R7ZP95"/>
<dbReference type="PANTHER" id="PTHR42759">
    <property type="entry name" value="MOXR FAMILY PROTEIN"/>
    <property type="match status" value="1"/>
</dbReference>
<dbReference type="InterPro" id="IPR013615">
    <property type="entry name" value="CbbQ_C"/>
</dbReference>
<feature type="domain" description="ATPase dynein-related AAA" evidence="4">
    <location>
        <begin position="27"/>
        <end position="161"/>
    </location>
</feature>
<keyword evidence="7" id="KW-1185">Reference proteome</keyword>
<organism evidence="6 7">
    <name type="scientific">Lunatimonas lonarensis</name>
    <dbReference type="NCBI Taxonomy" id="1232681"/>
    <lineage>
        <taxon>Bacteria</taxon>
        <taxon>Pseudomonadati</taxon>
        <taxon>Bacteroidota</taxon>
        <taxon>Cytophagia</taxon>
        <taxon>Cytophagales</taxon>
        <taxon>Cyclobacteriaceae</taxon>
    </lineage>
</organism>
<dbReference type="Pfam" id="PF07728">
    <property type="entry name" value="AAA_5"/>
    <property type="match status" value="1"/>
</dbReference>